<protein>
    <submittedName>
        <fullName evidence="2">Mediator of rna polymerase ii transcription subunit 15a</fullName>
    </submittedName>
</protein>
<feature type="compositionally biased region" description="Polar residues" evidence="1">
    <location>
        <begin position="177"/>
        <end position="186"/>
    </location>
</feature>
<proteinExistence type="predicted"/>
<accession>A0A8S0TNR3</accession>
<dbReference type="InterPro" id="IPR044661">
    <property type="entry name" value="MED15a/b/c-like"/>
</dbReference>
<dbReference type="Proteomes" id="UP000594638">
    <property type="component" value="Unassembled WGS sequence"/>
</dbReference>
<dbReference type="GO" id="GO:0031490">
    <property type="term" value="F:chromatin DNA binding"/>
    <property type="evidence" value="ECO:0007669"/>
    <property type="project" value="InterPro"/>
</dbReference>
<feature type="compositionally biased region" description="Low complexity" evidence="1">
    <location>
        <begin position="612"/>
        <end position="629"/>
    </location>
</feature>
<reference evidence="2 3" key="1">
    <citation type="submission" date="2019-12" db="EMBL/GenBank/DDBJ databases">
        <authorList>
            <person name="Alioto T."/>
            <person name="Alioto T."/>
            <person name="Gomez Garrido J."/>
        </authorList>
    </citation>
    <scope>NUCLEOTIDE SEQUENCE [LARGE SCALE GENOMIC DNA]</scope>
</reference>
<gene>
    <name evidence="2" type="ORF">OLEA9_A107609</name>
</gene>
<dbReference type="Gramene" id="OE9A107609T1">
    <property type="protein sequence ID" value="OE9A107609C1"/>
    <property type="gene ID" value="OE9A107609"/>
</dbReference>
<dbReference type="PANTHER" id="PTHR33137">
    <property type="entry name" value="MEDIATOR OF RNA POLYMERASE II TRANSCRIPTION SUBUNIT 15A-RELATED"/>
    <property type="match status" value="1"/>
</dbReference>
<evidence type="ECO:0000256" key="1">
    <source>
        <dbReference type="SAM" id="MobiDB-lite"/>
    </source>
</evidence>
<feature type="region of interest" description="Disordered" evidence="1">
    <location>
        <begin position="70"/>
        <end position="102"/>
    </location>
</feature>
<keyword evidence="3" id="KW-1185">Reference proteome</keyword>
<dbReference type="EMBL" id="CACTIH010007277">
    <property type="protein sequence ID" value="CAA3007574.1"/>
    <property type="molecule type" value="Genomic_DNA"/>
</dbReference>
<feature type="region of interest" description="Disordered" evidence="1">
    <location>
        <begin position="377"/>
        <end position="410"/>
    </location>
</feature>
<dbReference type="OrthoDB" id="1912459at2759"/>
<feature type="region of interest" description="Disordered" evidence="1">
    <location>
        <begin position="556"/>
        <end position="590"/>
    </location>
</feature>
<feature type="compositionally biased region" description="Polar residues" evidence="1">
    <location>
        <begin position="71"/>
        <end position="80"/>
    </location>
</feature>
<feature type="compositionally biased region" description="Polar residues" evidence="1">
    <location>
        <begin position="557"/>
        <end position="566"/>
    </location>
</feature>
<feature type="compositionally biased region" description="Polar residues" evidence="1">
    <location>
        <begin position="638"/>
        <end position="652"/>
    </location>
</feature>
<evidence type="ECO:0000313" key="3">
    <source>
        <dbReference type="Proteomes" id="UP000594638"/>
    </source>
</evidence>
<dbReference type="AlphaFoldDB" id="A0A8S0TNR3"/>
<dbReference type="GO" id="GO:0003713">
    <property type="term" value="F:transcription coactivator activity"/>
    <property type="evidence" value="ECO:0007669"/>
    <property type="project" value="InterPro"/>
</dbReference>
<name>A0A8S0TNR3_OLEEU</name>
<sequence length="652" mass="73683">MAARLQQHDSVPLQPKNEQLEKLKFFKAMLECIILFLRIPKNEVQQIHKEKIVGVEKQINNILNLNKPRKSVSSVQQGHLSQPHLHTIQQSQQPQSQMHPHDNQMNLQMQPVNHDSVPLQPKNEQLEKLKFFKAMLERIILFLRIPKNEVQQIHKEKIVGVEKQINNILNLNKPRKSVSSVQQGHLSQPHLHTIQQSQQPQSQMHPHDNQMNLQMQPVNVQGSMAATQQNNTTNLQNNSLSSISGVSNSRQNIMDGLQSGSNMDPASLDSSAQTGNSIGGDWQEEIFQKIRSMNDLYFPELNEMYQKMAARLQQHDSVPLQPKNEQLEKLKFFKAMLERIILFLRIPKNEVQQIHKEKIVGVEKQINNILNLNKPRKSVSSVQQGHLSQPHLHTIQQSQQPQSQMHPHDNQMNLQMQPVNVQGSMAATQQNNTTNLQNNSLSSISGVSNSRQNIMDGLQSGSNMDPGQGNAPNSLQQVAMGSLQQNLVSGPQQHDSVPLQPKNEQLEKLKFFKAMLERIILFLRIPKNEVQQIHKEKIVGVEKQINNILNLNKPRKSVSSVQQGHLSQPHLHTIQQSQQPQSQMHPHDNQMNLQTQPVNVQGSMAATQQNNTTNLQNNSLSSISGVSNSRQNIMDGLQSGSNMDPGQGNAPN</sequence>
<dbReference type="PANTHER" id="PTHR33137:SF4">
    <property type="entry name" value="MEDIATOR OF RNA POLYMERASE II TRANSCRIPTION SUBUNIT 15A-RELATED"/>
    <property type="match status" value="1"/>
</dbReference>
<feature type="compositionally biased region" description="Polar residues" evidence="1">
    <location>
        <begin position="378"/>
        <end position="387"/>
    </location>
</feature>
<organism evidence="2 3">
    <name type="scientific">Olea europaea subsp. europaea</name>
    <dbReference type="NCBI Taxonomy" id="158383"/>
    <lineage>
        <taxon>Eukaryota</taxon>
        <taxon>Viridiplantae</taxon>
        <taxon>Streptophyta</taxon>
        <taxon>Embryophyta</taxon>
        <taxon>Tracheophyta</taxon>
        <taxon>Spermatophyta</taxon>
        <taxon>Magnoliopsida</taxon>
        <taxon>eudicotyledons</taxon>
        <taxon>Gunneridae</taxon>
        <taxon>Pentapetalae</taxon>
        <taxon>asterids</taxon>
        <taxon>lamiids</taxon>
        <taxon>Lamiales</taxon>
        <taxon>Oleaceae</taxon>
        <taxon>Oleeae</taxon>
        <taxon>Olea</taxon>
    </lineage>
</organism>
<feature type="region of interest" description="Disordered" evidence="1">
    <location>
        <begin position="176"/>
        <end position="209"/>
    </location>
</feature>
<feature type="region of interest" description="Disordered" evidence="1">
    <location>
        <begin position="612"/>
        <end position="652"/>
    </location>
</feature>
<evidence type="ECO:0000313" key="2">
    <source>
        <dbReference type="EMBL" id="CAA3007574.1"/>
    </source>
</evidence>
<comment type="caution">
    <text evidence="2">The sequence shown here is derived from an EMBL/GenBank/DDBJ whole genome shotgun (WGS) entry which is preliminary data.</text>
</comment>